<dbReference type="InterPro" id="IPR002130">
    <property type="entry name" value="Cyclophilin-type_PPIase_dom"/>
</dbReference>
<comment type="caution">
    <text evidence="5">The sequence shown here is derived from an EMBL/GenBank/DDBJ whole genome shotgun (WGS) entry which is preliminary data.</text>
</comment>
<name>A0ABT8ZZV4_9SPHN</name>
<evidence type="ECO:0000313" key="6">
    <source>
        <dbReference type="Proteomes" id="UP001176468"/>
    </source>
</evidence>
<dbReference type="RefSeq" id="WP_304561575.1">
    <property type="nucleotide sequence ID" value="NZ_JAUQSZ010000008.1"/>
</dbReference>
<dbReference type="Proteomes" id="UP001176468">
    <property type="component" value="Unassembled WGS sequence"/>
</dbReference>
<dbReference type="Pfam" id="PF00160">
    <property type="entry name" value="Pro_isomerase"/>
    <property type="match status" value="1"/>
</dbReference>
<reference evidence="5" key="1">
    <citation type="submission" date="2023-07" db="EMBL/GenBank/DDBJ databases">
        <authorList>
            <person name="Kim M.K."/>
        </authorList>
    </citation>
    <scope>NUCLEOTIDE SEQUENCE</scope>
    <source>
        <strain evidence="5">CA1-15</strain>
    </source>
</reference>
<evidence type="ECO:0000256" key="2">
    <source>
        <dbReference type="ARBA" id="ARBA00023110"/>
    </source>
</evidence>
<proteinExistence type="predicted"/>
<accession>A0ABT8ZZV4</accession>
<dbReference type="GO" id="GO:0003755">
    <property type="term" value="F:peptidyl-prolyl cis-trans isomerase activity"/>
    <property type="evidence" value="ECO:0007669"/>
    <property type="project" value="UniProtKB-EC"/>
</dbReference>
<dbReference type="PANTHER" id="PTHR43246">
    <property type="entry name" value="PEPTIDYL-PROLYL CIS-TRANS ISOMERASE CYP38, CHLOROPLASTIC"/>
    <property type="match status" value="1"/>
</dbReference>
<dbReference type="SUPFAM" id="SSF50891">
    <property type="entry name" value="Cyclophilin-like"/>
    <property type="match status" value="1"/>
</dbReference>
<dbReference type="EMBL" id="JAUQSZ010000008">
    <property type="protein sequence ID" value="MDO7843118.1"/>
    <property type="molecule type" value="Genomic_DNA"/>
</dbReference>
<evidence type="ECO:0000256" key="1">
    <source>
        <dbReference type="ARBA" id="ARBA00013194"/>
    </source>
</evidence>
<evidence type="ECO:0000313" key="5">
    <source>
        <dbReference type="EMBL" id="MDO7843118.1"/>
    </source>
</evidence>
<dbReference type="InterPro" id="IPR029000">
    <property type="entry name" value="Cyclophilin-like_dom_sf"/>
</dbReference>
<dbReference type="Gene3D" id="2.40.100.10">
    <property type="entry name" value="Cyclophilin-like"/>
    <property type="match status" value="1"/>
</dbReference>
<feature type="domain" description="PPIase cyclophilin-type" evidence="4">
    <location>
        <begin position="50"/>
        <end position="209"/>
    </location>
</feature>
<protein>
    <recommendedName>
        <fullName evidence="1">peptidylprolyl isomerase</fullName>
        <ecNumber evidence="1">5.2.1.8</ecNumber>
    </recommendedName>
</protein>
<sequence length="288" mass="30651">MMLIPLLLALAAAPEKPAKPTAGQIAEAAPASSWGAIAAEDLLVMDFADGQRVVIWLAPDFAPVHVANIRKIARSGFWSTATIYRVQDNYVTQWGGGEDKAPPAGIVVQPPAEYEWVPKAAVRNPYKDAYAAVTGFTASGWAVAGDGKRQWLPHCYGAVGVARDLAPSVGTGADLYTVIGHAPRHLDRNIAVVGRVIDGMGALSARPRGTGGGLGLYEDPKQFIPIKRIAIASDLPAAEQPRFQYFKPSAKEFPKILEARANRGPPFFDVPSGAADLCNLPVPVRKVP</sequence>
<keyword evidence="3 5" id="KW-0413">Isomerase</keyword>
<keyword evidence="2" id="KW-0697">Rotamase</keyword>
<gene>
    <name evidence="5" type="ORF">Q5H94_12355</name>
</gene>
<evidence type="ECO:0000259" key="4">
    <source>
        <dbReference type="Pfam" id="PF00160"/>
    </source>
</evidence>
<organism evidence="5 6">
    <name type="scientific">Sphingomonas immobilis</name>
    <dbReference type="NCBI Taxonomy" id="3063997"/>
    <lineage>
        <taxon>Bacteria</taxon>
        <taxon>Pseudomonadati</taxon>
        <taxon>Pseudomonadota</taxon>
        <taxon>Alphaproteobacteria</taxon>
        <taxon>Sphingomonadales</taxon>
        <taxon>Sphingomonadaceae</taxon>
        <taxon>Sphingomonas</taxon>
    </lineage>
</organism>
<keyword evidence="6" id="KW-1185">Reference proteome</keyword>
<dbReference type="EC" id="5.2.1.8" evidence="1"/>
<evidence type="ECO:0000256" key="3">
    <source>
        <dbReference type="ARBA" id="ARBA00023235"/>
    </source>
</evidence>
<dbReference type="InterPro" id="IPR044665">
    <property type="entry name" value="E_coli_cyclophilin_A-like"/>
</dbReference>